<feature type="compositionally biased region" description="Basic and acidic residues" evidence="1">
    <location>
        <begin position="12"/>
        <end position="21"/>
    </location>
</feature>
<dbReference type="EMBL" id="CAEZUR010000016">
    <property type="protein sequence ID" value="CAB4603093.1"/>
    <property type="molecule type" value="Genomic_DNA"/>
</dbReference>
<dbReference type="EMBL" id="CAEZSN010000080">
    <property type="protein sequence ID" value="CAB4545488.1"/>
    <property type="molecule type" value="Genomic_DNA"/>
</dbReference>
<sequence length="99" mass="11365">MARSNRPKRSKGNHEHEELNLDRVRSGVKRTEIKRGVAYVVQASTGRNAEEDKTWVCPHCNLSISIGLSHLVVWDEVRGLDTRRHFHTTCWAKFQGSLL</sequence>
<feature type="region of interest" description="Disordered" evidence="1">
    <location>
        <begin position="1"/>
        <end position="21"/>
    </location>
</feature>
<protein>
    <submittedName>
        <fullName evidence="2">Unannotated protein</fullName>
    </submittedName>
</protein>
<name>A0A6J6C5B2_9ZZZZ</name>
<reference evidence="2" key="1">
    <citation type="submission" date="2020-05" db="EMBL/GenBank/DDBJ databases">
        <authorList>
            <person name="Chiriac C."/>
            <person name="Salcher M."/>
            <person name="Ghai R."/>
            <person name="Kavagutti S V."/>
        </authorList>
    </citation>
    <scope>NUCLEOTIDE SEQUENCE</scope>
</reference>
<accession>A0A6J6C5B2</accession>
<evidence type="ECO:0000313" key="2">
    <source>
        <dbReference type="EMBL" id="CAB4545488.1"/>
    </source>
</evidence>
<evidence type="ECO:0000256" key="1">
    <source>
        <dbReference type="SAM" id="MobiDB-lite"/>
    </source>
</evidence>
<dbReference type="AlphaFoldDB" id="A0A6J6C5B2"/>
<proteinExistence type="predicted"/>
<gene>
    <name evidence="2" type="ORF">UFOPK1433_00768</name>
    <name evidence="3" type="ORF">UFOPK1843_00303</name>
</gene>
<organism evidence="2">
    <name type="scientific">freshwater metagenome</name>
    <dbReference type="NCBI Taxonomy" id="449393"/>
    <lineage>
        <taxon>unclassified sequences</taxon>
        <taxon>metagenomes</taxon>
        <taxon>ecological metagenomes</taxon>
    </lineage>
</organism>
<feature type="compositionally biased region" description="Basic residues" evidence="1">
    <location>
        <begin position="1"/>
        <end position="11"/>
    </location>
</feature>
<evidence type="ECO:0000313" key="3">
    <source>
        <dbReference type="EMBL" id="CAB4603093.1"/>
    </source>
</evidence>